<dbReference type="InterPro" id="IPR008183">
    <property type="entry name" value="Aldose_1/G6P_1-epimerase"/>
</dbReference>
<dbReference type="EC" id="5.1.3.3" evidence="5"/>
<dbReference type="PANTHER" id="PTHR10091">
    <property type="entry name" value="ALDOSE-1-EPIMERASE"/>
    <property type="match status" value="1"/>
</dbReference>
<feature type="active site" description="Proton acceptor" evidence="6">
    <location>
        <position position="311"/>
    </location>
</feature>
<proteinExistence type="inferred from homology"/>
<organism evidence="9 11">
    <name type="scientific">Brenneria goodwinii</name>
    <dbReference type="NCBI Taxonomy" id="1109412"/>
    <lineage>
        <taxon>Bacteria</taxon>
        <taxon>Pseudomonadati</taxon>
        <taxon>Pseudomonadota</taxon>
        <taxon>Gammaproteobacteria</taxon>
        <taxon>Enterobacterales</taxon>
        <taxon>Pectobacteriaceae</taxon>
        <taxon>Brenneria</taxon>
    </lineage>
</organism>
<dbReference type="Pfam" id="PF01263">
    <property type="entry name" value="Aldose_epim"/>
    <property type="match status" value="1"/>
</dbReference>
<dbReference type="GO" id="GO:0006006">
    <property type="term" value="P:glucose metabolic process"/>
    <property type="evidence" value="ECO:0007669"/>
    <property type="project" value="TreeGrafter"/>
</dbReference>
<comment type="catalytic activity">
    <reaction evidence="5">
        <text>alpha-D-glucose = beta-D-glucose</text>
        <dbReference type="Rhea" id="RHEA:10264"/>
        <dbReference type="ChEBI" id="CHEBI:15903"/>
        <dbReference type="ChEBI" id="CHEBI:17925"/>
        <dbReference type="EC" id="5.1.3.3"/>
    </reaction>
</comment>
<comment type="pathway">
    <text evidence="1 5">Carbohydrate metabolism; hexose metabolism.</text>
</comment>
<evidence type="ECO:0000256" key="2">
    <source>
        <dbReference type="ARBA" id="ARBA00006206"/>
    </source>
</evidence>
<dbReference type="InterPro" id="IPR047215">
    <property type="entry name" value="Galactose_mutarotase-like"/>
</dbReference>
<dbReference type="OrthoDB" id="9779408at2"/>
<dbReference type="PANTHER" id="PTHR10091:SF0">
    <property type="entry name" value="GALACTOSE MUTAROTASE"/>
    <property type="match status" value="1"/>
</dbReference>
<dbReference type="EMBL" id="CGIG01000001">
    <property type="protein sequence ID" value="CPR13673.1"/>
    <property type="molecule type" value="Genomic_DNA"/>
</dbReference>
<dbReference type="InterPro" id="IPR015443">
    <property type="entry name" value="Aldose_1-epimerase"/>
</dbReference>
<comment type="similarity">
    <text evidence="2 5">Belongs to the aldose epimerase family.</text>
</comment>
<evidence type="ECO:0000256" key="4">
    <source>
        <dbReference type="ARBA" id="ARBA00023277"/>
    </source>
</evidence>
<dbReference type="InterPro" id="IPR013458">
    <property type="entry name" value="Ald_epimerase_bac"/>
</dbReference>
<dbReference type="Proteomes" id="UP000285972">
    <property type="component" value="Unassembled WGS sequence"/>
</dbReference>
<evidence type="ECO:0000256" key="7">
    <source>
        <dbReference type="PIRSR" id="PIRSR005096-2"/>
    </source>
</evidence>
<feature type="binding site" evidence="7">
    <location>
        <position position="246"/>
    </location>
    <ligand>
        <name>beta-D-galactose</name>
        <dbReference type="ChEBI" id="CHEBI:27667"/>
    </ligand>
</feature>
<dbReference type="RefSeq" id="WP_048635615.1">
    <property type="nucleotide sequence ID" value="NZ_CGIG01000001.1"/>
</dbReference>
<reference evidence="11" key="1">
    <citation type="submission" date="2015-01" db="EMBL/GenBank/DDBJ databases">
        <authorList>
            <person name="Paterson Steve"/>
        </authorList>
    </citation>
    <scope>NUCLEOTIDE SEQUENCE [LARGE SCALE GENOMIC DNA]</scope>
    <source>
        <strain evidence="11">OBR1</strain>
    </source>
</reference>
<dbReference type="GO" id="GO:0005737">
    <property type="term" value="C:cytoplasm"/>
    <property type="evidence" value="ECO:0007669"/>
    <property type="project" value="TreeGrafter"/>
</dbReference>
<keyword evidence="11" id="KW-1185">Reference proteome</keyword>
<evidence type="ECO:0000313" key="9">
    <source>
        <dbReference type="EMBL" id="CPR13673.1"/>
    </source>
</evidence>
<dbReference type="CDD" id="cd09019">
    <property type="entry name" value="galactose_mutarotase_like"/>
    <property type="match status" value="1"/>
</dbReference>
<accession>A0A0G4JP56</accession>
<dbReference type="InterPro" id="IPR014718">
    <property type="entry name" value="GH-type_carb-bd"/>
</dbReference>
<dbReference type="Proteomes" id="UP000044377">
    <property type="component" value="Unassembled WGS sequence"/>
</dbReference>
<dbReference type="AlphaFoldDB" id="A0A0G4JP56"/>
<dbReference type="NCBIfam" id="TIGR02636">
    <property type="entry name" value="galM_Leloir"/>
    <property type="match status" value="1"/>
</dbReference>
<gene>
    <name evidence="10" type="ORF">BIY26_12495</name>
    <name evidence="9" type="ORF">BN1221_00069</name>
</gene>
<evidence type="ECO:0000256" key="3">
    <source>
        <dbReference type="ARBA" id="ARBA00023235"/>
    </source>
</evidence>
<evidence type="ECO:0000313" key="12">
    <source>
        <dbReference type="Proteomes" id="UP000285972"/>
    </source>
</evidence>
<feature type="active site" description="Proton donor" evidence="6">
    <location>
        <position position="176"/>
    </location>
</feature>
<evidence type="ECO:0000313" key="10">
    <source>
        <dbReference type="EMBL" id="RLM22909.1"/>
    </source>
</evidence>
<reference evidence="9" key="2">
    <citation type="submission" date="2015-01" db="EMBL/GenBank/DDBJ databases">
        <authorList>
            <person name="Xiang T."/>
            <person name="Song Y."/>
            <person name="Huang L."/>
            <person name="Wang B."/>
            <person name="Wu P."/>
        </authorList>
    </citation>
    <scope>NUCLEOTIDE SEQUENCE [LARGE SCALE GENOMIC DNA]</scope>
    <source>
        <strain evidence="9">OBR1</strain>
    </source>
</reference>
<dbReference type="NCBIfam" id="NF008277">
    <property type="entry name" value="PRK11055.1"/>
    <property type="match status" value="1"/>
</dbReference>
<sequence>MLNEKTAALAPDGQPFQLTTLQNLAGMRVSLMDWGATWLSCQLPFPGSGIREVLLGCASPEQYPQQQAYLGASIGRYANRIANAAIHHGDEVFHLIANQGEHQLHGGPEGFHTRRWRILNQDASQVTYQLNSPDGDQGFPGQLNVQVCYRLTEHNALEIEYQAVAEKPCPVCLTNHAYFNLDGSQTDSRKHQLQLFADYYLPVNSAGIPGDSLAPVKETGMDFRQPKSLAKDFLRDRDQIAVGGYDHAYLLHRTCGSSESPAANLWSSDGRVMMSVFTSAPALQLYSGNFLAGTPSREGGAYENYAGIALESEFLPDSPNHPDWPQPDCWLKPGKVYRSDTTYQFFSQ</sequence>
<dbReference type="GO" id="GO:0004034">
    <property type="term" value="F:aldose 1-epimerase activity"/>
    <property type="evidence" value="ECO:0007669"/>
    <property type="project" value="UniProtKB-EC"/>
</dbReference>
<feature type="binding site" evidence="8">
    <location>
        <begin position="176"/>
        <end position="178"/>
    </location>
    <ligand>
        <name>beta-D-galactose</name>
        <dbReference type="ChEBI" id="CHEBI:27667"/>
    </ligand>
</feature>
<dbReference type="GO" id="GO:0030246">
    <property type="term" value="F:carbohydrate binding"/>
    <property type="evidence" value="ECO:0007669"/>
    <property type="project" value="InterPro"/>
</dbReference>
<evidence type="ECO:0000256" key="5">
    <source>
        <dbReference type="PIRNR" id="PIRNR005096"/>
    </source>
</evidence>
<evidence type="ECO:0000256" key="6">
    <source>
        <dbReference type="PIRSR" id="PIRSR005096-1"/>
    </source>
</evidence>
<dbReference type="PIRSF" id="PIRSF005096">
    <property type="entry name" value="GALM"/>
    <property type="match status" value="1"/>
</dbReference>
<keyword evidence="3 5" id="KW-0413">Isomerase</keyword>
<protein>
    <recommendedName>
        <fullName evidence="5">Aldose 1-epimerase</fullName>
        <ecNumber evidence="5">5.1.3.3</ecNumber>
    </recommendedName>
</protein>
<evidence type="ECO:0000313" key="11">
    <source>
        <dbReference type="Proteomes" id="UP000044377"/>
    </source>
</evidence>
<dbReference type="SUPFAM" id="SSF74650">
    <property type="entry name" value="Galactose mutarotase-like"/>
    <property type="match status" value="1"/>
</dbReference>
<evidence type="ECO:0000256" key="1">
    <source>
        <dbReference type="ARBA" id="ARBA00005028"/>
    </source>
</evidence>
<name>A0A0G4JP56_9GAMM</name>
<feature type="binding site" evidence="8">
    <location>
        <begin position="79"/>
        <end position="80"/>
    </location>
    <ligand>
        <name>beta-D-galactose</name>
        <dbReference type="ChEBI" id="CHEBI:27667"/>
    </ligand>
</feature>
<dbReference type="GeneID" id="70907478"/>
<dbReference type="KEGG" id="bgj:AWC36_11760"/>
<dbReference type="Gene3D" id="2.70.98.10">
    <property type="match status" value="1"/>
</dbReference>
<dbReference type="EMBL" id="MJLX01000031">
    <property type="protein sequence ID" value="RLM22909.1"/>
    <property type="molecule type" value="Genomic_DNA"/>
</dbReference>
<dbReference type="InterPro" id="IPR011013">
    <property type="entry name" value="Gal_mutarotase_sf_dom"/>
</dbReference>
<dbReference type="STRING" id="1109412.BN1221_00069"/>
<reference evidence="10 12" key="3">
    <citation type="submission" date="2016-09" db="EMBL/GenBank/DDBJ databases">
        <authorList>
            <person name="Doonan J."/>
            <person name="Pachebat J.A."/>
            <person name="Golyshin P.N."/>
            <person name="Denman S."/>
            <person name="Mcdonald J.E."/>
        </authorList>
    </citation>
    <scope>NUCLEOTIDE SEQUENCE [LARGE SCALE GENOMIC DNA]</scope>
    <source>
        <strain evidence="10 12">FRB141</strain>
    </source>
</reference>
<dbReference type="UniPathway" id="UPA00242"/>
<dbReference type="GO" id="GO:0033499">
    <property type="term" value="P:galactose catabolic process via UDP-galactose, Leloir pathway"/>
    <property type="evidence" value="ECO:0007669"/>
    <property type="project" value="TreeGrafter"/>
</dbReference>
<keyword evidence="4 5" id="KW-0119">Carbohydrate metabolism</keyword>
<evidence type="ECO:0000256" key="8">
    <source>
        <dbReference type="PIRSR" id="PIRSR005096-3"/>
    </source>
</evidence>